<dbReference type="PANTHER" id="PTHR30151:SF20">
    <property type="entry name" value="ABC TRANSPORTER PERMEASE PROTEIN HI_0355-RELATED"/>
    <property type="match status" value="1"/>
</dbReference>
<feature type="domain" description="ABC transmembrane type-1" evidence="8">
    <location>
        <begin position="70"/>
        <end position="250"/>
    </location>
</feature>
<evidence type="ECO:0000256" key="7">
    <source>
        <dbReference type="RuleBase" id="RU363032"/>
    </source>
</evidence>
<evidence type="ECO:0000256" key="3">
    <source>
        <dbReference type="ARBA" id="ARBA00022475"/>
    </source>
</evidence>
<dbReference type="KEGG" id="halt:IM660_11605"/>
<accession>A0A7M1SQA4</accession>
<feature type="transmembrane region" description="Helical" evidence="7">
    <location>
        <begin position="185"/>
        <end position="210"/>
    </location>
</feature>
<dbReference type="PANTHER" id="PTHR30151">
    <property type="entry name" value="ALKANE SULFONATE ABC TRANSPORTER-RELATED, MEMBRANE SUBUNIT"/>
    <property type="match status" value="1"/>
</dbReference>
<evidence type="ECO:0000313" key="9">
    <source>
        <dbReference type="EMBL" id="QOR69347.1"/>
    </source>
</evidence>
<keyword evidence="5 7" id="KW-1133">Transmembrane helix</keyword>
<comment type="subcellular location">
    <subcellularLocation>
        <location evidence="1 7">Cell membrane</location>
        <topology evidence="1 7">Multi-pass membrane protein</topology>
    </subcellularLocation>
</comment>
<evidence type="ECO:0000256" key="5">
    <source>
        <dbReference type="ARBA" id="ARBA00022989"/>
    </source>
</evidence>
<dbReference type="CDD" id="cd06261">
    <property type="entry name" value="TM_PBP2"/>
    <property type="match status" value="1"/>
</dbReference>
<gene>
    <name evidence="9" type="ORF">IM660_11605</name>
</gene>
<keyword evidence="6 7" id="KW-0472">Membrane</keyword>
<keyword evidence="2 7" id="KW-0813">Transport</keyword>
<evidence type="ECO:0000256" key="1">
    <source>
        <dbReference type="ARBA" id="ARBA00004651"/>
    </source>
</evidence>
<dbReference type="Proteomes" id="UP000593758">
    <property type="component" value="Chromosome"/>
</dbReference>
<dbReference type="GO" id="GO:0005886">
    <property type="term" value="C:plasma membrane"/>
    <property type="evidence" value="ECO:0007669"/>
    <property type="project" value="UniProtKB-SubCell"/>
</dbReference>
<dbReference type="InterPro" id="IPR000515">
    <property type="entry name" value="MetI-like"/>
</dbReference>
<reference evidence="9 10" key="1">
    <citation type="submission" date="2020-10" db="EMBL/GenBank/DDBJ databases">
        <title>Haloactinobacterium sp. RN3S43, a bacterium isolated from saline soil.</title>
        <authorList>
            <person name="Sun J.-Q."/>
        </authorList>
    </citation>
    <scope>NUCLEOTIDE SEQUENCE [LARGE SCALE GENOMIC DNA]</scope>
    <source>
        <strain evidence="9 10">RN3S43</strain>
    </source>
</reference>
<keyword evidence="3" id="KW-1003">Cell membrane</keyword>
<evidence type="ECO:0000256" key="2">
    <source>
        <dbReference type="ARBA" id="ARBA00022448"/>
    </source>
</evidence>
<proteinExistence type="inferred from homology"/>
<feature type="transmembrane region" description="Helical" evidence="7">
    <location>
        <begin position="105"/>
        <end position="130"/>
    </location>
</feature>
<keyword evidence="4 7" id="KW-0812">Transmembrane</keyword>
<dbReference type="RefSeq" id="WP_193495667.1">
    <property type="nucleotide sequence ID" value="NZ_CP063169.1"/>
</dbReference>
<evidence type="ECO:0000256" key="6">
    <source>
        <dbReference type="ARBA" id="ARBA00023136"/>
    </source>
</evidence>
<feature type="transmembrane region" description="Helical" evidence="7">
    <location>
        <begin position="136"/>
        <end position="155"/>
    </location>
</feature>
<feature type="transmembrane region" description="Helical" evidence="7">
    <location>
        <begin position="230"/>
        <end position="250"/>
    </location>
</feature>
<comment type="similarity">
    <text evidence="7">Belongs to the binding-protein-dependent transport system permease family.</text>
</comment>
<evidence type="ECO:0000259" key="8">
    <source>
        <dbReference type="PROSITE" id="PS50928"/>
    </source>
</evidence>
<dbReference type="GO" id="GO:0055085">
    <property type="term" value="P:transmembrane transport"/>
    <property type="evidence" value="ECO:0007669"/>
    <property type="project" value="InterPro"/>
</dbReference>
<dbReference type="PROSITE" id="PS50928">
    <property type="entry name" value="ABC_TM1"/>
    <property type="match status" value="1"/>
</dbReference>
<keyword evidence="10" id="KW-1185">Reference proteome</keyword>
<dbReference type="Pfam" id="PF00528">
    <property type="entry name" value="BPD_transp_1"/>
    <property type="match status" value="1"/>
</dbReference>
<evidence type="ECO:0000313" key="10">
    <source>
        <dbReference type="Proteomes" id="UP000593758"/>
    </source>
</evidence>
<name>A0A7M1SQA4_9MICO</name>
<organism evidence="9 10">
    <name type="scientific">Ruania alkalisoli</name>
    <dbReference type="NCBI Taxonomy" id="2779775"/>
    <lineage>
        <taxon>Bacteria</taxon>
        <taxon>Bacillati</taxon>
        <taxon>Actinomycetota</taxon>
        <taxon>Actinomycetes</taxon>
        <taxon>Micrococcales</taxon>
        <taxon>Ruaniaceae</taxon>
        <taxon>Ruania</taxon>
    </lineage>
</organism>
<dbReference type="EMBL" id="CP063169">
    <property type="protein sequence ID" value="QOR69347.1"/>
    <property type="molecule type" value="Genomic_DNA"/>
</dbReference>
<dbReference type="AlphaFoldDB" id="A0A7M1SQA4"/>
<protein>
    <submittedName>
        <fullName evidence="9">ABC transporter permease</fullName>
    </submittedName>
</protein>
<dbReference type="Gene3D" id="1.10.3720.10">
    <property type="entry name" value="MetI-like"/>
    <property type="match status" value="1"/>
</dbReference>
<evidence type="ECO:0000256" key="4">
    <source>
        <dbReference type="ARBA" id="ARBA00022692"/>
    </source>
</evidence>
<feature type="transmembrane region" description="Helical" evidence="7">
    <location>
        <begin position="77"/>
        <end position="98"/>
    </location>
</feature>
<dbReference type="SUPFAM" id="SSF161098">
    <property type="entry name" value="MetI-like"/>
    <property type="match status" value="1"/>
</dbReference>
<dbReference type="InterPro" id="IPR035906">
    <property type="entry name" value="MetI-like_sf"/>
</dbReference>
<sequence>MSTLSAMRSARGSGRSGQLVGTLSVLAVVLLAWQFLPTALGTPSYVVPVLSDVLNALFDPEAFPRYLSNAGATMTEVLLGLGIGVALGLALAVTLAQLPRVYGVVFPYIVAIESIPKVAVAPLFVIWFGFGLPSKVVVVVLLAFFPVLVNTIHGLRSVDKDQIDLFRVNGASPLQLRMRLMIPAALPQIFSGLELAVANSMIGAIVAEFVGAQEGLGVLILQAQGRMETAAVFALLIILSALGIALNVLVRTVRKVVVNWEGR</sequence>